<dbReference type="AlphaFoldDB" id="A0A177C807"/>
<dbReference type="SUPFAM" id="SSF56784">
    <property type="entry name" value="HAD-like"/>
    <property type="match status" value="1"/>
</dbReference>
<dbReference type="InterPro" id="IPR036412">
    <property type="entry name" value="HAD-like_sf"/>
</dbReference>
<protein>
    <submittedName>
        <fullName evidence="2">HAD-like protein</fullName>
    </submittedName>
</protein>
<gene>
    <name evidence="2" type="ORF">CC84DRAFT_1166685</name>
</gene>
<sequence length="231" mass="25265">MMTTRQPHQPKPKAIIFDLLTALLDSWSIWDASTPTGTSLEGRKWRKQYLEVTFGSTVYGPGSTYEELVARSAAESGLPTSAPEALLRNWTDLKAWPEVGRVLRELRGKGYLLGVVTNCSKELGHAAVRSAERAAEEEGEGKWKFDAAVTAEETGWYKPAVQAYHGILPLLGEDVRPEDVLFVAGSAGDVVGATKAGFRVVWNNHVGLERKGDVLPLREGKSLDEALADFL</sequence>
<proteinExistence type="predicted"/>
<dbReference type="PANTHER" id="PTHR43316">
    <property type="entry name" value="HYDROLASE, HALOACID DELAHOGENASE-RELATED"/>
    <property type="match status" value="1"/>
</dbReference>
<dbReference type="STRING" id="1460663.A0A177C807"/>
<reference evidence="2 3" key="1">
    <citation type="submission" date="2016-05" db="EMBL/GenBank/DDBJ databases">
        <title>Comparative analysis of secretome profiles of manganese(II)-oxidizing ascomycete fungi.</title>
        <authorList>
            <consortium name="DOE Joint Genome Institute"/>
            <person name="Zeiner C.A."/>
            <person name="Purvine S.O."/>
            <person name="Zink E.M."/>
            <person name="Wu S."/>
            <person name="Pasa-Tolic L."/>
            <person name="Chaput D.L."/>
            <person name="Haridas S."/>
            <person name="Grigoriev I.V."/>
            <person name="Santelli C.M."/>
            <person name="Hansel C.M."/>
        </authorList>
    </citation>
    <scope>NUCLEOTIDE SEQUENCE [LARGE SCALE GENOMIC DNA]</scope>
    <source>
        <strain evidence="2 3">AP3s5-JAC2a</strain>
    </source>
</reference>
<dbReference type="EMBL" id="KV441555">
    <property type="protein sequence ID" value="OAG02887.1"/>
    <property type="molecule type" value="Genomic_DNA"/>
</dbReference>
<dbReference type="SFLD" id="SFLDS00003">
    <property type="entry name" value="Haloacid_Dehalogenase"/>
    <property type="match status" value="1"/>
</dbReference>
<dbReference type="InterPro" id="IPR023198">
    <property type="entry name" value="PGP-like_dom2"/>
</dbReference>
<dbReference type="PANTHER" id="PTHR43316:SF3">
    <property type="entry name" value="HALOACID DEHALOGENASE, TYPE II (AFU_ORTHOLOGUE AFUA_2G07750)-RELATED"/>
    <property type="match status" value="1"/>
</dbReference>
<organism evidence="2 3">
    <name type="scientific">Paraphaeosphaeria sporulosa</name>
    <dbReference type="NCBI Taxonomy" id="1460663"/>
    <lineage>
        <taxon>Eukaryota</taxon>
        <taxon>Fungi</taxon>
        <taxon>Dikarya</taxon>
        <taxon>Ascomycota</taxon>
        <taxon>Pezizomycotina</taxon>
        <taxon>Dothideomycetes</taxon>
        <taxon>Pleosporomycetidae</taxon>
        <taxon>Pleosporales</taxon>
        <taxon>Massarineae</taxon>
        <taxon>Didymosphaeriaceae</taxon>
        <taxon>Paraphaeosphaeria</taxon>
    </lineage>
</organism>
<dbReference type="GeneID" id="28762509"/>
<dbReference type="InterPro" id="IPR023214">
    <property type="entry name" value="HAD_sf"/>
</dbReference>
<keyword evidence="3" id="KW-1185">Reference proteome</keyword>
<dbReference type="InParanoid" id="A0A177C807"/>
<dbReference type="InterPro" id="IPR041492">
    <property type="entry name" value="HAD_2"/>
</dbReference>
<evidence type="ECO:0000256" key="1">
    <source>
        <dbReference type="ARBA" id="ARBA00022801"/>
    </source>
</evidence>
<dbReference type="OrthoDB" id="20198at2759"/>
<dbReference type="Gene3D" id="3.40.50.1000">
    <property type="entry name" value="HAD superfamily/HAD-like"/>
    <property type="match status" value="1"/>
</dbReference>
<dbReference type="RefSeq" id="XP_018033252.1">
    <property type="nucleotide sequence ID" value="XM_018179023.1"/>
</dbReference>
<dbReference type="InterPro" id="IPR051540">
    <property type="entry name" value="S-2-haloacid_dehalogenase"/>
</dbReference>
<dbReference type="GO" id="GO:0016787">
    <property type="term" value="F:hydrolase activity"/>
    <property type="evidence" value="ECO:0007669"/>
    <property type="project" value="UniProtKB-KW"/>
</dbReference>
<dbReference type="Gene3D" id="1.10.150.240">
    <property type="entry name" value="Putative phosphatase, domain 2"/>
    <property type="match status" value="1"/>
</dbReference>
<evidence type="ECO:0000313" key="3">
    <source>
        <dbReference type="Proteomes" id="UP000077069"/>
    </source>
</evidence>
<dbReference type="Proteomes" id="UP000077069">
    <property type="component" value="Unassembled WGS sequence"/>
</dbReference>
<name>A0A177C807_9PLEO</name>
<keyword evidence="1" id="KW-0378">Hydrolase</keyword>
<dbReference type="SFLD" id="SFLDG01129">
    <property type="entry name" value="C1.5:_HAD__Beta-PGM__Phosphata"/>
    <property type="match status" value="1"/>
</dbReference>
<dbReference type="Pfam" id="PF13419">
    <property type="entry name" value="HAD_2"/>
    <property type="match status" value="1"/>
</dbReference>
<evidence type="ECO:0000313" key="2">
    <source>
        <dbReference type="EMBL" id="OAG02887.1"/>
    </source>
</evidence>
<accession>A0A177C807</accession>